<dbReference type="EMBL" id="JAYRBN010000100">
    <property type="protein sequence ID" value="KAL2728351.1"/>
    <property type="molecule type" value="Genomic_DNA"/>
</dbReference>
<name>A0ABD2B6J4_VESMC</name>
<gene>
    <name evidence="1" type="ORF">V1477_017627</name>
</gene>
<reference evidence="1 2" key="1">
    <citation type="journal article" date="2024" name="Ann. Entomol. Soc. Am.">
        <title>Genomic analyses of the southern and eastern yellowjacket wasps (Hymenoptera: Vespidae) reveal evolutionary signatures of social life.</title>
        <authorList>
            <person name="Catto M.A."/>
            <person name="Caine P.B."/>
            <person name="Orr S.E."/>
            <person name="Hunt B.G."/>
            <person name="Goodisman M.A.D."/>
        </authorList>
    </citation>
    <scope>NUCLEOTIDE SEQUENCE [LARGE SCALE GENOMIC DNA]</scope>
    <source>
        <strain evidence="1">232</strain>
        <tissue evidence="1">Head and thorax</tissue>
    </source>
</reference>
<proteinExistence type="predicted"/>
<protein>
    <submittedName>
        <fullName evidence="1">Uncharacterized protein</fullName>
    </submittedName>
</protein>
<dbReference type="Proteomes" id="UP001607303">
    <property type="component" value="Unassembled WGS sequence"/>
</dbReference>
<evidence type="ECO:0000313" key="2">
    <source>
        <dbReference type="Proteomes" id="UP001607303"/>
    </source>
</evidence>
<sequence length="124" mass="14042">MPSSCATSDLLEEPLPAIFISRIEISEPSILILAVIQEIKKVGSSILEVSLETILKFSERSVCCPSKTLTHNYRKRLAKVGYPRVPCVQSPFPTLANFIIMNGEFHEFSQVFRKIFEKKLEVEL</sequence>
<keyword evidence="2" id="KW-1185">Reference proteome</keyword>
<dbReference type="AlphaFoldDB" id="A0ABD2B6J4"/>
<accession>A0ABD2B6J4</accession>
<evidence type="ECO:0000313" key="1">
    <source>
        <dbReference type="EMBL" id="KAL2728351.1"/>
    </source>
</evidence>
<organism evidence="1 2">
    <name type="scientific">Vespula maculifrons</name>
    <name type="common">Eastern yellow jacket</name>
    <name type="synonym">Wasp</name>
    <dbReference type="NCBI Taxonomy" id="7453"/>
    <lineage>
        <taxon>Eukaryota</taxon>
        <taxon>Metazoa</taxon>
        <taxon>Ecdysozoa</taxon>
        <taxon>Arthropoda</taxon>
        <taxon>Hexapoda</taxon>
        <taxon>Insecta</taxon>
        <taxon>Pterygota</taxon>
        <taxon>Neoptera</taxon>
        <taxon>Endopterygota</taxon>
        <taxon>Hymenoptera</taxon>
        <taxon>Apocrita</taxon>
        <taxon>Aculeata</taxon>
        <taxon>Vespoidea</taxon>
        <taxon>Vespidae</taxon>
        <taxon>Vespinae</taxon>
        <taxon>Vespula</taxon>
    </lineage>
</organism>
<comment type="caution">
    <text evidence="1">The sequence shown here is derived from an EMBL/GenBank/DDBJ whole genome shotgun (WGS) entry which is preliminary data.</text>
</comment>